<accession>A0A5N6IIF6</accession>
<dbReference type="RefSeq" id="XP_031946332.1">
    <property type="nucleotide sequence ID" value="XM_032089657.1"/>
</dbReference>
<dbReference type="GeneID" id="43674348"/>
<proteinExistence type="predicted"/>
<gene>
    <name evidence="1" type="ORF">BDV37DRAFT_294555</name>
</gene>
<dbReference type="EMBL" id="ML736741">
    <property type="protein sequence ID" value="KAE8409013.1"/>
    <property type="molecule type" value="Genomic_DNA"/>
</dbReference>
<sequence length="185" mass="20568">MPVNLHLRGHCLDNDLVALMSSLLDKAGVPNLLWGNYLLSVYGVPTIVDGVAFVVPDVLVNIFFSTLSEAGLYSCTESAEFIQLPPAMLGRGSGRFASEHSFVQIPSASRYCEYLVLLLCCDNGTDCASYWMAMLTYTVEFVDEVGLFNEDSLEEVYRPFYVAVNYGGSDIFRGDRCSYIMIDYE</sequence>
<protein>
    <submittedName>
        <fullName evidence="1">Uncharacterized protein</fullName>
    </submittedName>
</protein>
<keyword evidence="2" id="KW-1185">Reference proteome</keyword>
<dbReference type="AlphaFoldDB" id="A0A5N6IIF6"/>
<organism evidence="1 2">
    <name type="scientific">Aspergillus pseudonomiae</name>
    <dbReference type="NCBI Taxonomy" id="1506151"/>
    <lineage>
        <taxon>Eukaryota</taxon>
        <taxon>Fungi</taxon>
        <taxon>Dikarya</taxon>
        <taxon>Ascomycota</taxon>
        <taxon>Pezizomycotina</taxon>
        <taxon>Eurotiomycetes</taxon>
        <taxon>Eurotiomycetidae</taxon>
        <taxon>Eurotiales</taxon>
        <taxon>Aspergillaceae</taxon>
        <taxon>Aspergillus</taxon>
        <taxon>Aspergillus subgen. Circumdati</taxon>
    </lineage>
</organism>
<accession>A0A5N7DSJ7</accession>
<evidence type="ECO:0000313" key="2">
    <source>
        <dbReference type="Proteomes" id="UP000325579"/>
    </source>
</evidence>
<reference evidence="1 2" key="1">
    <citation type="submission" date="2019-04" db="EMBL/GenBank/DDBJ databases">
        <authorList>
            <consortium name="DOE Joint Genome Institute"/>
            <person name="Mondo S."/>
            <person name="Kjaerbolling I."/>
            <person name="Vesth T."/>
            <person name="Frisvad J.C."/>
            <person name="Nybo J.L."/>
            <person name="Theobald S."/>
            <person name="Kildgaard S."/>
            <person name="Isbrandt T."/>
            <person name="Kuo A."/>
            <person name="Sato A."/>
            <person name="Lyhne E.K."/>
            <person name="Kogle M.E."/>
            <person name="Wiebenga A."/>
            <person name="Kun R.S."/>
            <person name="Lubbers R.J."/>
            <person name="Makela M.R."/>
            <person name="Barry K."/>
            <person name="Chovatia M."/>
            <person name="Clum A."/>
            <person name="Daum C."/>
            <person name="Haridas S."/>
            <person name="He G."/>
            <person name="LaButti K."/>
            <person name="Lipzen A."/>
            <person name="Riley R."/>
            <person name="Salamov A."/>
            <person name="Simmons B.A."/>
            <person name="Magnuson J.K."/>
            <person name="Henrissat B."/>
            <person name="Mortensen U.H."/>
            <person name="Larsen T.O."/>
            <person name="Devries R.P."/>
            <person name="Grigoriev I.V."/>
            <person name="Machida M."/>
            <person name="Baker S.E."/>
            <person name="Andersen M.R."/>
            <person name="Cantor M.N."/>
            <person name="Hua S.X."/>
        </authorList>
    </citation>
    <scope>NUCLEOTIDE SEQUENCE [LARGE SCALE GENOMIC DNA]</scope>
    <source>
        <strain evidence="1 2">CBS 119388</strain>
    </source>
</reference>
<name>A0A5N6IIF6_9EURO</name>
<evidence type="ECO:0000313" key="1">
    <source>
        <dbReference type="EMBL" id="KAE8409013.1"/>
    </source>
</evidence>
<dbReference type="OrthoDB" id="4499271at2759"/>
<dbReference type="Proteomes" id="UP000325579">
    <property type="component" value="Unassembled WGS sequence"/>
</dbReference>